<accession>V4AUX6</accession>
<dbReference type="KEGG" id="lgi:LOTGIDRAFT_238371"/>
<dbReference type="Proteomes" id="UP000030746">
    <property type="component" value="Unassembled WGS sequence"/>
</dbReference>
<proteinExistence type="predicted"/>
<dbReference type="CTD" id="20250738"/>
<sequence length="157" mass="17871">MAGVSEFTISPKEAMILVKKQSKEDDGKKCYMMQITFTNVYSDSEVPNSCFRILPRLLNGVPLGAGLMSRDQLQTVRWKFIEGTKHSHTFISQPLLKDEAQETKRGLRDRLIQQSQRIFGDLTVKANIVLSECINYDGDMILNDIAVPNEDGFHFRD</sequence>
<dbReference type="EMBL" id="KB200559">
    <property type="protein sequence ID" value="ESP01098.1"/>
    <property type="molecule type" value="Genomic_DNA"/>
</dbReference>
<name>V4AUX6_LOTGI</name>
<dbReference type="HOGENOM" id="CLU_1679929_0_0_1"/>
<keyword evidence="2" id="KW-1185">Reference proteome</keyword>
<organism evidence="1 2">
    <name type="scientific">Lottia gigantea</name>
    <name type="common">Giant owl limpet</name>
    <dbReference type="NCBI Taxonomy" id="225164"/>
    <lineage>
        <taxon>Eukaryota</taxon>
        <taxon>Metazoa</taxon>
        <taxon>Spiralia</taxon>
        <taxon>Lophotrochozoa</taxon>
        <taxon>Mollusca</taxon>
        <taxon>Gastropoda</taxon>
        <taxon>Patellogastropoda</taxon>
        <taxon>Lottioidea</taxon>
        <taxon>Lottiidae</taxon>
        <taxon>Lottia</taxon>
    </lineage>
</organism>
<reference evidence="1 2" key="1">
    <citation type="journal article" date="2013" name="Nature">
        <title>Insights into bilaterian evolution from three spiralian genomes.</title>
        <authorList>
            <person name="Simakov O."/>
            <person name="Marletaz F."/>
            <person name="Cho S.J."/>
            <person name="Edsinger-Gonzales E."/>
            <person name="Havlak P."/>
            <person name="Hellsten U."/>
            <person name="Kuo D.H."/>
            <person name="Larsson T."/>
            <person name="Lv J."/>
            <person name="Arendt D."/>
            <person name="Savage R."/>
            <person name="Osoegawa K."/>
            <person name="de Jong P."/>
            <person name="Grimwood J."/>
            <person name="Chapman J.A."/>
            <person name="Shapiro H."/>
            <person name="Aerts A."/>
            <person name="Otillar R.P."/>
            <person name="Terry A.Y."/>
            <person name="Boore J.L."/>
            <person name="Grigoriev I.V."/>
            <person name="Lindberg D.R."/>
            <person name="Seaver E.C."/>
            <person name="Weisblat D.A."/>
            <person name="Putnam N.H."/>
            <person name="Rokhsar D.S."/>
        </authorList>
    </citation>
    <scope>NUCLEOTIDE SEQUENCE [LARGE SCALE GENOMIC DNA]</scope>
</reference>
<protein>
    <submittedName>
        <fullName evidence="1">Uncharacterized protein</fullName>
    </submittedName>
</protein>
<dbReference type="GeneID" id="20250738"/>
<dbReference type="RefSeq" id="XP_009048257.1">
    <property type="nucleotide sequence ID" value="XM_009050009.1"/>
</dbReference>
<dbReference type="AlphaFoldDB" id="V4AUX6"/>
<dbReference type="OrthoDB" id="6103503at2759"/>
<gene>
    <name evidence="1" type="ORF">LOTGIDRAFT_238371</name>
</gene>
<evidence type="ECO:0000313" key="2">
    <source>
        <dbReference type="Proteomes" id="UP000030746"/>
    </source>
</evidence>
<evidence type="ECO:0000313" key="1">
    <source>
        <dbReference type="EMBL" id="ESP01098.1"/>
    </source>
</evidence>
<dbReference type="OMA" id="GLMSKDQ"/>